<name>A0A8H7HJ19_9AGAM</name>
<evidence type="ECO:0000313" key="2">
    <source>
        <dbReference type="EMBL" id="KAF8692111.1"/>
    </source>
</evidence>
<accession>A0A8H7HJ19</accession>
<dbReference type="InterPro" id="IPR052743">
    <property type="entry name" value="Glutaminase_GtaA"/>
</dbReference>
<dbReference type="EMBL" id="JACYCD010000528">
    <property type="protein sequence ID" value="KAF8692111.1"/>
    <property type="molecule type" value="Genomic_DNA"/>
</dbReference>
<sequence>MTSFSRAFSLAALWSISDSFSPVVQAQNISWQSLPLSPPNFPLAVKSPYTSGWVGGYDKELAKQWPEFGTGGVRKITLGWICYVKVDNTTYKAMGERGANDDTVQTQTQ</sequence>
<evidence type="ECO:0000256" key="1">
    <source>
        <dbReference type="SAM" id="SignalP"/>
    </source>
</evidence>
<feature type="chain" id="PRO_5034003711" evidence="1">
    <location>
        <begin position="27"/>
        <end position="109"/>
    </location>
</feature>
<protein>
    <submittedName>
        <fullName evidence="2">Uncharacterized protein</fullName>
    </submittedName>
</protein>
<dbReference type="Proteomes" id="UP000602905">
    <property type="component" value="Unassembled WGS sequence"/>
</dbReference>
<gene>
    <name evidence="2" type="ORF">RHS03_08649</name>
</gene>
<dbReference type="PANTHER" id="PTHR31987">
    <property type="entry name" value="GLUTAMINASE A-RELATED"/>
    <property type="match status" value="1"/>
</dbReference>
<keyword evidence="1" id="KW-0732">Signal</keyword>
<proteinExistence type="predicted"/>
<feature type="non-terminal residue" evidence="2">
    <location>
        <position position="1"/>
    </location>
</feature>
<comment type="caution">
    <text evidence="2">The sequence shown here is derived from an EMBL/GenBank/DDBJ whole genome shotgun (WGS) entry which is preliminary data.</text>
</comment>
<dbReference type="AlphaFoldDB" id="A0A8H7HJ19"/>
<organism evidence="2 3">
    <name type="scientific">Rhizoctonia solani</name>
    <dbReference type="NCBI Taxonomy" id="456999"/>
    <lineage>
        <taxon>Eukaryota</taxon>
        <taxon>Fungi</taxon>
        <taxon>Dikarya</taxon>
        <taxon>Basidiomycota</taxon>
        <taxon>Agaricomycotina</taxon>
        <taxon>Agaricomycetes</taxon>
        <taxon>Cantharellales</taxon>
        <taxon>Ceratobasidiaceae</taxon>
        <taxon>Rhizoctonia</taxon>
    </lineage>
</organism>
<feature type="signal peptide" evidence="1">
    <location>
        <begin position="1"/>
        <end position="26"/>
    </location>
</feature>
<reference evidence="2" key="1">
    <citation type="submission" date="2020-09" db="EMBL/GenBank/DDBJ databases">
        <title>Comparative genome analyses of four rice-infecting Rhizoctonia solani isolates reveal extensive enrichment of homogalacturonan modification genes.</title>
        <authorList>
            <person name="Lee D.-Y."/>
            <person name="Jeon J."/>
            <person name="Kim K.-T."/>
            <person name="Cheong K."/>
            <person name="Song H."/>
            <person name="Choi G."/>
            <person name="Ko J."/>
            <person name="Opiyo S.O."/>
            <person name="Zuo S."/>
            <person name="Madhav S."/>
            <person name="Lee Y.-H."/>
            <person name="Wang G.-L."/>
        </authorList>
    </citation>
    <scope>NUCLEOTIDE SEQUENCE</scope>
    <source>
        <strain evidence="2">AG1-IA WGL</strain>
    </source>
</reference>
<feature type="non-terminal residue" evidence="2">
    <location>
        <position position="109"/>
    </location>
</feature>
<dbReference type="PANTHER" id="PTHR31987:SF1">
    <property type="entry name" value="GLUTAMINASE A"/>
    <property type="match status" value="1"/>
</dbReference>
<evidence type="ECO:0000313" key="3">
    <source>
        <dbReference type="Proteomes" id="UP000602905"/>
    </source>
</evidence>